<feature type="active site" evidence="6">
    <location>
        <position position="377"/>
    </location>
</feature>
<dbReference type="AlphaFoldDB" id="A0A7K1GLJ6"/>
<reference evidence="11 12" key="1">
    <citation type="journal article" date="2006" name="Int. J. Syst. Evol. Microbiol.">
        <title>Myroides pelagicus sp. nov., isolated from seawater in Thailand.</title>
        <authorList>
            <person name="Yoon J."/>
            <person name="Maneerat S."/>
            <person name="Kawai F."/>
            <person name="Yokota A."/>
        </authorList>
    </citation>
    <scope>NUCLEOTIDE SEQUENCE [LARGE SCALE GENOMIC DNA]</scope>
    <source>
        <strain evidence="11 12">SM1T</strain>
    </source>
</reference>
<dbReference type="GO" id="GO:0016787">
    <property type="term" value="F:hydrolase activity"/>
    <property type="evidence" value="ECO:0007669"/>
    <property type="project" value="UniProtKB-KW"/>
</dbReference>
<keyword evidence="2" id="KW-1003">Cell membrane</keyword>
<dbReference type="InterPro" id="IPR017850">
    <property type="entry name" value="Alkaline_phosphatase_core_sf"/>
</dbReference>
<keyword evidence="11" id="KW-0808">Transferase</keyword>
<evidence type="ECO:0000256" key="5">
    <source>
        <dbReference type="ARBA" id="ARBA00023136"/>
    </source>
</evidence>
<feature type="transmembrane region" description="Helical" evidence="9">
    <location>
        <begin position="238"/>
        <end position="255"/>
    </location>
</feature>
<feature type="transmembrane region" description="Helical" evidence="9">
    <location>
        <begin position="85"/>
        <end position="105"/>
    </location>
</feature>
<dbReference type="Pfam" id="PF00884">
    <property type="entry name" value="Sulfatase"/>
    <property type="match status" value="1"/>
</dbReference>
<dbReference type="GO" id="GO:0016740">
    <property type="term" value="F:transferase activity"/>
    <property type="evidence" value="ECO:0007669"/>
    <property type="project" value="UniProtKB-KW"/>
</dbReference>
<dbReference type="InterPro" id="IPR050448">
    <property type="entry name" value="OpgB/LTA_synthase_biosynth"/>
</dbReference>
<dbReference type="RefSeq" id="WP_155035758.1">
    <property type="nucleotide sequence ID" value="NZ_JBHTIG010000014.1"/>
</dbReference>
<dbReference type="InterPro" id="IPR000917">
    <property type="entry name" value="Sulfatase_N"/>
</dbReference>
<dbReference type="CDD" id="cd16015">
    <property type="entry name" value="LTA_synthase"/>
    <property type="match status" value="1"/>
</dbReference>
<evidence type="ECO:0000313" key="11">
    <source>
        <dbReference type="EMBL" id="MTH29762.1"/>
    </source>
</evidence>
<feature type="binding site" evidence="8">
    <location>
        <position position="377"/>
    </location>
    <ligand>
        <name>Mn(2+)</name>
        <dbReference type="ChEBI" id="CHEBI:29035"/>
    </ligand>
</feature>
<dbReference type="GO" id="GO:0005886">
    <property type="term" value="C:plasma membrane"/>
    <property type="evidence" value="ECO:0007669"/>
    <property type="project" value="UniProtKB-SubCell"/>
</dbReference>
<feature type="binding site" evidence="8">
    <location>
        <position position="549"/>
    </location>
    <ligand>
        <name>Mn(2+)</name>
        <dbReference type="ChEBI" id="CHEBI:29035"/>
    </ligand>
</feature>
<dbReference type="PANTHER" id="PTHR47371:SF3">
    <property type="entry name" value="PHOSPHOGLYCEROL TRANSFERASE I"/>
    <property type="match status" value="1"/>
</dbReference>
<dbReference type="SUPFAM" id="SSF53649">
    <property type="entry name" value="Alkaline phosphatase-like"/>
    <property type="match status" value="1"/>
</dbReference>
<evidence type="ECO:0000256" key="2">
    <source>
        <dbReference type="ARBA" id="ARBA00022475"/>
    </source>
</evidence>
<evidence type="ECO:0000256" key="7">
    <source>
        <dbReference type="PIRSR" id="PIRSR005091-2"/>
    </source>
</evidence>
<comment type="subcellular location">
    <subcellularLocation>
        <location evidence="1">Cell membrane</location>
        <topology evidence="1">Multi-pass membrane protein</topology>
    </subcellularLocation>
</comment>
<dbReference type="Gene3D" id="3.40.720.10">
    <property type="entry name" value="Alkaline Phosphatase, subunit A"/>
    <property type="match status" value="1"/>
</dbReference>
<feature type="transmembrane region" description="Helical" evidence="9">
    <location>
        <begin position="145"/>
        <end position="167"/>
    </location>
</feature>
<gene>
    <name evidence="11" type="ORF">GJV77_07505</name>
</gene>
<organism evidence="11 12">
    <name type="scientific">Myroides pelagicus</name>
    <dbReference type="NCBI Taxonomy" id="270914"/>
    <lineage>
        <taxon>Bacteria</taxon>
        <taxon>Pseudomonadati</taxon>
        <taxon>Bacteroidota</taxon>
        <taxon>Flavobacteriia</taxon>
        <taxon>Flavobacteriales</taxon>
        <taxon>Flavobacteriaceae</taxon>
        <taxon>Myroides</taxon>
    </lineage>
</organism>
<protein>
    <submittedName>
        <fullName evidence="11">Sulfatase-like hydrolase/transferase</fullName>
    </submittedName>
</protein>
<keyword evidence="4 9" id="KW-1133">Transmembrane helix</keyword>
<name>A0A7K1GLJ6_9FLAO</name>
<evidence type="ECO:0000256" key="1">
    <source>
        <dbReference type="ARBA" id="ARBA00004651"/>
    </source>
</evidence>
<dbReference type="GO" id="GO:0046872">
    <property type="term" value="F:metal ion binding"/>
    <property type="evidence" value="ECO:0007669"/>
    <property type="project" value="UniProtKB-KW"/>
</dbReference>
<feature type="transmembrane region" description="Helical" evidence="9">
    <location>
        <begin position="198"/>
        <end position="217"/>
    </location>
</feature>
<proteinExistence type="predicted"/>
<accession>A0A7K1GLJ6</accession>
<sequence>MINKFKSHYKPFAYLLSAYLLLNFLLRLVLINHPITTTSFSVIEYLQILGLGAVRDSFIFLLCFIFFELYYLFLSNSKYNFPYGLIIFGTLLILWGWVTFGHTIFNEYGGVLPEIVIVFISVKTLMFGLCLFLPNYRLRIRQINYIFVLFLFSLIMVQNTISEFFFWNEFGVRYNFIAVDYLVYTNEVIGNIMESYPVIPLFTGVAILTILMTYYIYVQTKESLTHLPNFKQKLISGSLYILLLSLILLAMPKFMNTAKSENIFTEELSSNGLYKFYTAFDQSTLDYFTFYQTVDDKTIEQQLQQFYPNYKANTPLTREIVSDRISSKKNVVLISIESFSADFMAYYGNENKLTPFLDSLAQKSLFFTNLYATGNRTVRGLEAITMCIPPSPGESVVKRQDNKNKFTTGSIFKENGYSVKYLYGGDAYFDNMRSFFGSNDYQIVDKFSFTPEEITFSNVWGVCDEDMYNKAIQVMDKDYASGTLFFSHIMTISNHRPFTFPKDKINTTDIASSGRYQGVRYTDYAIAQFFKQAKDKPWYDNTVFVILSDHCASSAGKTQLPLDKYRILGLIYDPSNPEEQQINYLTSQIDVMPTLLGILGFNYTSKFIGSDALAADYIPRAFIATYQDLGYIRDNTLTILGVNKKARQYTFKSKAKNQTLIGLTPQINIDQNKLIEAISFYQLTAKELKENQYDK</sequence>
<evidence type="ECO:0000256" key="3">
    <source>
        <dbReference type="ARBA" id="ARBA00022692"/>
    </source>
</evidence>
<keyword evidence="5 9" id="KW-0472">Membrane</keyword>
<evidence type="ECO:0000256" key="6">
    <source>
        <dbReference type="PIRSR" id="PIRSR005091-1"/>
    </source>
</evidence>
<comment type="caution">
    <text evidence="11">The sequence shown here is derived from an EMBL/GenBank/DDBJ whole genome shotgun (WGS) entry which is preliminary data.</text>
</comment>
<feature type="domain" description="Sulfatase N-terminal" evidence="10">
    <location>
        <begin position="329"/>
        <end position="600"/>
    </location>
</feature>
<feature type="binding site" evidence="7">
    <location>
        <position position="495"/>
    </location>
    <ligand>
        <name>substrate</name>
    </ligand>
</feature>
<evidence type="ECO:0000313" key="12">
    <source>
        <dbReference type="Proteomes" id="UP000488936"/>
    </source>
</evidence>
<dbReference type="Proteomes" id="UP000488936">
    <property type="component" value="Unassembled WGS sequence"/>
</dbReference>
<feature type="binding site" evidence="8">
    <location>
        <position position="337"/>
    </location>
    <ligand>
        <name>Mn(2+)</name>
        <dbReference type="ChEBI" id="CHEBI:29035"/>
    </ligand>
</feature>
<dbReference type="EMBL" id="WMJY01000013">
    <property type="protein sequence ID" value="MTH29762.1"/>
    <property type="molecule type" value="Genomic_DNA"/>
</dbReference>
<keyword evidence="11" id="KW-0378">Hydrolase</keyword>
<dbReference type="OrthoDB" id="9777768at2"/>
<feature type="transmembrane region" description="Helical" evidence="9">
    <location>
        <begin position="12"/>
        <end position="33"/>
    </location>
</feature>
<evidence type="ECO:0000259" key="10">
    <source>
        <dbReference type="Pfam" id="PF00884"/>
    </source>
</evidence>
<keyword evidence="3 9" id="KW-0812">Transmembrane</keyword>
<evidence type="ECO:0000256" key="8">
    <source>
        <dbReference type="PIRSR" id="PIRSR005091-3"/>
    </source>
</evidence>
<dbReference type="PANTHER" id="PTHR47371">
    <property type="entry name" value="LIPOTEICHOIC ACID SYNTHASE"/>
    <property type="match status" value="1"/>
</dbReference>
<keyword evidence="7" id="KW-0464">Manganese</keyword>
<keyword evidence="7" id="KW-0479">Metal-binding</keyword>
<evidence type="ECO:0000256" key="4">
    <source>
        <dbReference type="ARBA" id="ARBA00022989"/>
    </source>
</evidence>
<feature type="transmembrane region" description="Helical" evidence="9">
    <location>
        <begin position="111"/>
        <end position="133"/>
    </location>
</feature>
<keyword evidence="12" id="KW-1185">Reference proteome</keyword>
<feature type="transmembrane region" description="Helical" evidence="9">
    <location>
        <begin position="53"/>
        <end position="73"/>
    </location>
</feature>
<feature type="binding site" evidence="8">
    <location>
        <position position="550"/>
    </location>
    <ligand>
        <name>Mn(2+)</name>
        <dbReference type="ChEBI" id="CHEBI:29035"/>
    </ligand>
</feature>
<dbReference type="Gene3D" id="3.30.1120.80">
    <property type="match status" value="1"/>
</dbReference>
<evidence type="ECO:0000256" key="9">
    <source>
        <dbReference type="SAM" id="Phobius"/>
    </source>
</evidence>